<dbReference type="PANTHER" id="PTHR43834">
    <property type="entry name" value="GTPASE DER"/>
    <property type="match status" value="1"/>
</dbReference>
<evidence type="ECO:0000259" key="11">
    <source>
        <dbReference type="PROSITE" id="PS51712"/>
    </source>
</evidence>
<keyword evidence="5 8" id="KW-0547">Nucleotide-binding</keyword>
<comment type="caution">
    <text evidence="12">The sequence shown here is derived from an EMBL/GenBank/DDBJ whole genome shotgun (WGS) entry which is preliminary data.</text>
</comment>
<evidence type="ECO:0000256" key="8">
    <source>
        <dbReference type="HAMAP-Rule" id="MF_00195"/>
    </source>
</evidence>
<keyword evidence="12" id="KW-0378">Hydrolase</keyword>
<keyword evidence="6 8" id="KW-0342">GTP-binding</keyword>
<feature type="binding site" evidence="8">
    <location>
        <begin position="10"/>
        <end position="17"/>
    </location>
    <ligand>
        <name>GTP</name>
        <dbReference type="ChEBI" id="CHEBI:37565"/>
        <label>1</label>
    </ligand>
</feature>
<dbReference type="InterPro" id="IPR005225">
    <property type="entry name" value="Small_GTP-bd"/>
</dbReference>
<name>A0ABW2V6P3_9BACL</name>
<evidence type="ECO:0000256" key="3">
    <source>
        <dbReference type="ARBA" id="ARBA00022517"/>
    </source>
</evidence>
<gene>
    <name evidence="8 12" type="primary">der</name>
    <name evidence="12" type="ORF">ACFQWB_10950</name>
</gene>
<dbReference type="SUPFAM" id="SSF52540">
    <property type="entry name" value="P-loop containing nucleoside triphosphate hydrolases"/>
    <property type="match status" value="2"/>
</dbReference>
<keyword evidence="13" id="KW-1185">Reference proteome</keyword>
<dbReference type="PIRSF" id="PIRSF006485">
    <property type="entry name" value="GTP-binding_EngA"/>
    <property type="match status" value="1"/>
</dbReference>
<proteinExistence type="inferred from homology"/>
<feature type="binding site" evidence="8">
    <location>
        <begin position="231"/>
        <end position="235"/>
    </location>
    <ligand>
        <name>GTP</name>
        <dbReference type="ChEBI" id="CHEBI:37565"/>
        <label>2</label>
    </ligand>
</feature>
<dbReference type="InterPro" id="IPR031166">
    <property type="entry name" value="G_ENGA"/>
</dbReference>
<reference evidence="13" key="1">
    <citation type="journal article" date="2019" name="Int. J. Syst. Evol. Microbiol.">
        <title>The Global Catalogue of Microorganisms (GCM) 10K type strain sequencing project: providing services to taxonomists for standard genome sequencing and annotation.</title>
        <authorList>
            <consortium name="The Broad Institute Genomics Platform"/>
            <consortium name="The Broad Institute Genome Sequencing Center for Infectious Disease"/>
            <person name="Wu L."/>
            <person name="Ma J."/>
        </authorList>
    </citation>
    <scope>NUCLEOTIDE SEQUENCE [LARGE SCALE GENOMIC DNA]</scope>
    <source>
        <strain evidence="13">JCM 18657</strain>
    </source>
</reference>
<dbReference type="InterPro" id="IPR006073">
    <property type="entry name" value="GTP-bd"/>
</dbReference>
<feature type="binding site" evidence="8">
    <location>
        <begin position="121"/>
        <end position="124"/>
    </location>
    <ligand>
        <name>GTP</name>
        <dbReference type="ChEBI" id="CHEBI:37565"/>
        <label>1</label>
    </ligand>
</feature>
<dbReference type="NCBIfam" id="TIGR00231">
    <property type="entry name" value="small_GTP"/>
    <property type="match status" value="2"/>
</dbReference>
<dbReference type="NCBIfam" id="TIGR03594">
    <property type="entry name" value="GTPase_EngA"/>
    <property type="match status" value="1"/>
</dbReference>
<feature type="binding site" evidence="8">
    <location>
        <begin position="57"/>
        <end position="61"/>
    </location>
    <ligand>
        <name>GTP</name>
        <dbReference type="ChEBI" id="CHEBI:37565"/>
        <label>1</label>
    </ligand>
</feature>
<evidence type="ECO:0000313" key="12">
    <source>
        <dbReference type="EMBL" id="MFC7750441.1"/>
    </source>
</evidence>
<dbReference type="PROSITE" id="PS51712">
    <property type="entry name" value="G_ENGA"/>
    <property type="match status" value="2"/>
</dbReference>
<evidence type="ECO:0000256" key="6">
    <source>
        <dbReference type="ARBA" id="ARBA00023134"/>
    </source>
</evidence>
<evidence type="ECO:0000256" key="4">
    <source>
        <dbReference type="ARBA" id="ARBA00022737"/>
    </source>
</evidence>
<evidence type="ECO:0000256" key="5">
    <source>
        <dbReference type="ARBA" id="ARBA00022741"/>
    </source>
</evidence>
<feature type="binding site" evidence="8">
    <location>
        <begin position="296"/>
        <end position="299"/>
    </location>
    <ligand>
        <name>GTP</name>
        <dbReference type="ChEBI" id="CHEBI:37565"/>
        <label>2</label>
    </ligand>
</feature>
<dbReference type="HAMAP" id="MF_00195">
    <property type="entry name" value="GTPase_Der"/>
    <property type="match status" value="1"/>
</dbReference>
<dbReference type="InterPro" id="IPR027417">
    <property type="entry name" value="P-loop_NTPase"/>
</dbReference>
<dbReference type="InterPro" id="IPR016484">
    <property type="entry name" value="GTPase_Der"/>
</dbReference>
<dbReference type="Gene3D" id="3.30.300.20">
    <property type="match status" value="1"/>
</dbReference>
<evidence type="ECO:0000256" key="2">
    <source>
        <dbReference type="ARBA" id="ARBA00020953"/>
    </source>
</evidence>
<feature type="binding site" evidence="8">
    <location>
        <begin position="184"/>
        <end position="191"/>
    </location>
    <ligand>
        <name>GTP</name>
        <dbReference type="ChEBI" id="CHEBI:37565"/>
        <label>2</label>
    </ligand>
</feature>
<sequence length="441" mass="49361">MAKPVVAIVGRPNVGKSTIFNRMIGERLAIVEDKPGVTRDRIYGTAEWLDKSFHVIDTGGIEVDGEDEILRSIRVQAELAMDEADVIVFMTDAKAGVTTADQEVAELLYRRTDKPIILAVNKVDNLKRREDIYEFYNLGLGDPIPLSGAHGIGIGDLMEAIVKKFPEKEEEQYDDDVIKIALIGRPNVGKSSLVNAILGEERVIVSDIAGTTRDAIDTPFERDGQRYVIIDTAGMRKRGKVYESTEKYSVMRAMQAIERCDVALIVLNGEQGIVEQDKHIAGYAHEAGKAAVIVVNKWDAVEKDDKTMQRFTNEIRDQFQFMSYAPVAFVSAKTKQRLHKLLPIVQHVAEQHAQRIPTSVLNDVISDAVAVNATPADKGRRLKIQYATQVAVKPPTIVLFVNDPELMHFSYTRYLENRLRAAFQFEGTPLRLLARRKSDIE</sequence>
<feature type="domain" description="EngA-type G" evidence="11">
    <location>
        <begin position="178"/>
        <end position="353"/>
    </location>
</feature>
<dbReference type="CDD" id="cd01895">
    <property type="entry name" value="EngA2"/>
    <property type="match status" value="1"/>
</dbReference>
<dbReference type="PRINTS" id="PR00326">
    <property type="entry name" value="GTP1OBG"/>
</dbReference>
<dbReference type="EMBL" id="JBHTGQ010000023">
    <property type="protein sequence ID" value="MFC7750441.1"/>
    <property type="molecule type" value="Genomic_DNA"/>
</dbReference>
<evidence type="ECO:0000256" key="7">
    <source>
        <dbReference type="ARBA" id="ARBA00032345"/>
    </source>
</evidence>
<evidence type="ECO:0000313" key="13">
    <source>
        <dbReference type="Proteomes" id="UP001596528"/>
    </source>
</evidence>
<organism evidence="12 13">
    <name type="scientific">Paenibacillus thermoaerophilus</name>
    <dbReference type="NCBI Taxonomy" id="1215385"/>
    <lineage>
        <taxon>Bacteria</taxon>
        <taxon>Bacillati</taxon>
        <taxon>Bacillota</taxon>
        <taxon>Bacilli</taxon>
        <taxon>Bacillales</taxon>
        <taxon>Paenibacillaceae</taxon>
        <taxon>Paenibacillus</taxon>
    </lineage>
</organism>
<evidence type="ECO:0000256" key="9">
    <source>
        <dbReference type="PROSITE-ProRule" id="PRU01049"/>
    </source>
</evidence>
<evidence type="ECO:0000256" key="10">
    <source>
        <dbReference type="RuleBase" id="RU004481"/>
    </source>
</evidence>
<dbReference type="GO" id="GO:0016787">
    <property type="term" value="F:hydrolase activity"/>
    <property type="evidence" value="ECO:0007669"/>
    <property type="project" value="UniProtKB-KW"/>
</dbReference>
<feature type="domain" description="EngA-type G" evidence="11">
    <location>
        <begin position="4"/>
        <end position="169"/>
    </location>
</feature>
<dbReference type="CDD" id="cd01894">
    <property type="entry name" value="EngA1"/>
    <property type="match status" value="1"/>
</dbReference>
<dbReference type="PANTHER" id="PTHR43834:SF6">
    <property type="entry name" value="GTPASE DER"/>
    <property type="match status" value="1"/>
</dbReference>
<comment type="subunit">
    <text evidence="8">Associates with the 50S ribosomal subunit.</text>
</comment>
<dbReference type="Gene3D" id="3.40.50.300">
    <property type="entry name" value="P-loop containing nucleotide triphosphate hydrolases"/>
    <property type="match status" value="2"/>
</dbReference>
<dbReference type="Proteomes" id="UP001596528">
    <property type="component" value="Unassembled WGS sequence"/>
</dbReference>
<evidence type="ECO:0000256" key="1">
    <source>
        <dbReference type="ARBA" id="ARBA00008279"/>
    </source>
</evidence>
<protein>
    <recommendedName>
        <fullName evidence="2 8">GTPase Der</fullName>
    </recommendedName>
    <alternativeName>
        <fullName evidence="7 8">GTP-binding protein EngA</fullName>
    </alternativeName>
</protein>
<comment type="similarity">
    <text evidence="1 8 9 10">Belongs to the TRAFAC class TrmE-Era-EngA-EngB-Septin-like GTPase superfamily. EngA (Der) GTPase family.</text>
</comment>
<dbReference type="Pfam" id="PF14714">
    <property type="entry name" value="KH_dom-like"/>
    <property type="match status" value="1"/>
</dbReference>
<dbReference type="InterPro" id="IPR015946">
    <property type="entry name" value="KH_dom-like_a/b"/>
</dbReference>
<keyword evidence="4 10" id="KW-0677">Repeat</keyword>
<comment type="function">
    <text evidence="8 10">GTPase that plays an essential role in the late steps of ribosome biogenesis.</text>
</comment>
<dbReference type="Pfam" id="PF01926">
    <property type="entry name" value="MMR_HSR1"/>
    <property type="match status" value="2"/>
</dbReference>
<dbReference type="RefSeq" id="WP_138787955.1">
    <property type="nucleotide sequence ID" value="NZ_JBHTGQ010000023.1"/>
</dbReference>
<dbReference type="InterPro" id="IPR032859">
    <property type="entry name" value="KH_dom-like"/>
</dbReference>
<accession>A0ABW2V6P3</accession>
<keyword evidence="3 8" id="KW-0690">Ribosome biogenesis</keyword>